<dbReference type="AlphaFoldDB" id="A0A240E1G3"/>
<dbReference type="OrthoDB" id="259382at2"/>
<protein>
    <recommendedName>
        <fullName evidence="3">Glycosyltransferase family 25 (LPS biosynthesis protein)</fullName>
    </recommendedName>
</protein>
<dbReference type="InterPro" id="IPR029044">
    <property type="entry name" value="Nucleotide-diphossugar_trans"/>
</dbReference>
<dbReference type="EMBL" id="OANS01000003">
    <property type="protein sequence ID" value="SNX29103.1"/>
    <property type="molecule type" value="Genomic_DNA"/>
</dbReference>
<sequence length="132" mass="15166">MTNSEKDWILVLEDDAIFKEKFGLKIKKQLEDIPDLVGAIFIGGGFPQERTSLTLGEWGNFLIKHHPATNTTIGYMLRRSAVEKIMKDFSTFDMPIDYELAYLLMRTNTLVFHQDPYSIQEGSKLVYSSSIR</sequence>
<organism evidence="1 2">
    <name type="scientific">Polynucleobacter meluiroseus</name>
    <dbReference type="NCBI Taxonomy" id="1938814"/>
    <lineage>
        <taxon>Bacteria</taxon>
        <taxon>Pseudomonadati</taxon>
        <taxon>Pseudomonadota</taxon>
        <taxon>Betaproteobacteria</taxon>
        <taxon>Burkholderiales</taxon>
        <taxon>Burkholderiaceae</taxon>
        <taxon>Polynucleobacter</taxon>
    </lineage>
</organism>
<dbReference type="Proteomes" id="UP000218069">
    <property type="component" value="Unassembled WGS sequence"/>
</dbReference>
<keyword evidence="2" id="KW-1185">Reference proteome</keyword>
<dbReference type="RefSeq" id="WP_096673789.1">
    <property type="nucleotide sequence ID" value="NZ_OANS01000003.1"/>
</dbReference>
<name>A0A240E1G3_9BURK</name>
<gene>
    <name evidence="1" type="ORF">SAMN06295945_1467</name>
</gene>
<proteinExistence type="predicted"/>
<evidence type="ECO:0008006" key="3">
    <source>
        <dbReference type="Google" id="ProtNLM"/>
    </source>
</evidence>
<accession>A0A240E1G3</accession>
<evidence type="ECO:0000313" key="2">
    <source>
        <dbReference type="Proteomes" id="UP000218069"/>
    </source>
</evidence>
<evidence type="ECO:0000313" key="1">
    <source>
        <dbReference type="EMBL" id="SNX29103.1"/>
    </source>
</evidence>
<reference evidence="2" key="1">
    <citation type="submission" date="2017-08" db="EMBL/GenBank/DDBJ databases">
        <authorList>
            <person name="Varghese N."/>
            <person name="Submissions S."/>
        </authorList>
    </citation>
    <scope>NUCLEOTIDE SEQUENCE [LARGE SCALE GENOMIC DNA]</scope>
    <source>
        <strain evidence="2">AP-Melu-1000-B4</strain>
    </source>
</reference>
<dbReference type="SUPFAM" id="SSF53448">
    <property type="entry name" value="Nucleotide-diphospho-sugar transferases"/>
    <property type="match status" value="1"/>
</dbReference>